<keyword evidence="1" id="KW-0732">Signal</keyword>
<keyword evidence="3" id="KW-1185">Reference proteome</keyword>
<dbReference type="OrthoDB" id="8906763at2"/>
<accession>A0A254NCV8</accession>
<evidence type="ECO:0000256" key="1">
    <source>
        <dbReference type="SAM" id="SignalP"/>
    </source>
</evidence>
<dbReference type="RefSeq" id="WP_088481788.1">
    <property type="nucleotide sequence ID" value="NZ_NISI01000001.1"/>
</dbReference>
<dbReference type="AlphaFoldDB" id="A0A254NCV8"/>
<organism evidence="2 3">
    <name type="scientific">Roseateles puraquae</name>
    <dbReference type="NCBI Taxonomy" id="431059"/>
    <lineage>
        <taxon>Bacteria</taxon>
        <taxon>Pseudomonadati</taxon>
        <taxon>Pseudomonadota</taxon>
        <taxon>Betaproteobacteria</taxon>
        <taxon>Burkholderiales</taxon>
        <taxon>Sphaerotilaceae</taxon>
        <taxon>Roseateles</taxon>
    </lineage>
</organism>
<proteinExistence type="predicted"/>
<gene>
    <name evidence="2" type="ORF">CDO81_03725</name>
</gene>
<evidence type="ECO:0000313" key="3">
    <source>
        <dbReference type="Proteomes" id="UP000197446"/>
    </source>
</evidence>
<feature type="signal peptide" evidence="1">
    <location>
        <begin position="1"/>
        <end position="26"/>
    </location>
</feature>
<dbReference type="Proteomes" id="UP000197446">
    <property type="component" value="Unassembled WGS sequence"/>
</dbReference>
<name>A0A254NCV8_9BURK</name>
<protein>
    <submittedName>
        <fullName evidence="2">Uncharacterized protein</fullName>
    </submittedName>
</protein>
<dbReference type="EMBL" id="NISI01000001">
    <property type="protein sequence ID" value="OWR05580.1"/>
    <property type="molecule type" value="Genomic_DNA"/>
</dbReference>
<feature type="chain" id="PRO_5013055505" evidence="1">
    <location>
        <begin position="27"/>
        <end position="104"/>
    </location>
</feature>
<sequence>MKTLPRWLALASIPALLTLRMAATQAFTDSDAELKEAAAERTRVAAAGALAPMPRVAPPRMAWVPLSPKSLEGFRPVFADERVAEARRRSTLLAQASPAASAAR</sequence>
<evidence type="ECO:0000313" key="2">
    <source>
        <dbReference type="EMBL" id="OWR05580.1"/>
    </source>
</evidence>
<comment type="caution">
    <text evidence="2">The sequence shown here is derived from an EMBL/GenBank/DDBJ whole genome shotgun (WGS) entry which is preliminary data.</text>
</comment>
<reference evidence="2 3" key="1">
    <citation type="journal article" date="2007" name="Int. J. Syst. Evol. Microbiol.">
        <title>Description of Pelomonas aquatica sp. nov. and Pelomonas puraquae sp. nov., isolated from industrial and haemodialysis water.</title>
        <authorList>
            <person name="Gomila M."/>
            <person name="Bowien B."/>
            <person name="Falsen E."/>
            <person name="Moore E.R."/>
            <person name="Lalucat J."/>
        </authorList>
    </citation>
    <scope>NUCLEOTIDE SEQUENCE [LARGE SCALE GENOMIC DNA]</scope>
    <source>
        <strain evidence="2 3">CCUG 52769</strain>
    </source>
</reference>